<evidence type="ECO:0000259" key="7">
    <source>
        <dbReference type="PROSITE" id="PS50110"/>
    </source>
</evidence>
<dbReference type="Proteomes" id="UP000317722">
    <property type="component" value="Unassembled WGS sequence"/>
</dbReference>
<reference evidence="8 9" key="1">
    <citation type="journal article" date="2019" name="Environ. Microbiol.">
        <title>Species interactions and distinct microbial communities in high Arctic permafrost affected cryosols are associated with the CH4 and CO2 gas fluxes.</title>
        <authorList>
            <person name="Altshuler I."/>
            <person name="Hamel J."/>
            <person name="Turney S."/>
            <person name="Magnuson E."/>
            <person name="Levesque R."/>
            <person name="Greer C."/>
            <person name="Whyte L.G."/>
        </authorList>
    </citation>
    <scope>NUCLEOTIDE SEQUENCE [LARGE SCALE GENOMIC DNA]</scope>
    <source>
        <strain evidence="8 9">S9.3A</strain>
    </source>
</reference>
<dbReference type="OrthoDB" id="9808843at2"/>
<dbReference type="PANTHER" id="PTHR43214:SF24">
    <property type="entry name" value="TRANSCRIPTIONAL REGULATORY PROTEIN NARL-RELATED"/>
    <property type="match status" value="1"/>
</dbReference>
<feature type="domain" description="Response regulatory" evidence="7">
    <location>
        <begin position="3"/>
        <end position="119"/>
    </location>
</feature>
<dbReference type="InterPro" id="IPR058245">
    <property type="entry name" value="NreC/VraR/RcsB-like_REC"/>
</dbReference>
<evidence type="ECO:0000256" key="5">
    <source>
        <dbReference type="PROSITE-ProRule" id="PRU00169"/>
    </source>
</evidence>
<dbReference type="InterPro" id="IPR039420">
    <property type="entry name" value="WalR-like"/>
</dbReference>
<dbReference type="PROSITE" id="PS50043">
    <property type="entry name" value="HTH_LUXR_2"/>
    <property type="match status" value="1"/>
</dbReference>
<dbReference type="PROSITE" id="PS50110">
    <property type="entry name" value="RESPONSE_REGULATORY"/>
    <property type="match status" value="1"/>
</dbReference>
<keyword evidence="9" id="KW-1185">Reference proteome</keyword>
<dbReference type="InterPro" id="IPR000792">
    <property type="entry name" value="Tscrpt_reg_LuxR_C"/>
</dbReference>
<dbReference type="Pfam" id="PF00196">
    <property type="entry name" value="GerE"/>
    <property type="match status" value="1"/>
</dbReference>
<dbReference type="PROSITE" id="PS00622">
    <property type="entry name" value="HTH_LUXR_1"/>
    <property type="match status" value="1"/>
</dbReference>
<evidence type="ECO:0000256" key="2">
    <source>
        <dbReference type="ARBA" id="ARBA00023015"/>
    </source>
</evidence>
<dbReference type="GO" id="GO:0003677">
    <property type="term" value="F:DNA binding"/>
    <property type="evidence" value="ECO:0007669"/>
    <property type="project" value="UniProtKB-KW"/>
</dbReference>
<evidence type="ECO:0000313" key="9">
    <source>
        <dbReference type="Proteomes" id="UP000317722"/>
    </source>
</evidence>
<dbReference type="SMART" id="SM00421">
    <property type="entry name" value="HTH_LUXR"/>
    <property type="match status" value="1"/>
</dbReference>
<dbReference type="EMBL" id="RCZM01000002">
    <property type="protein sequence ID" value="TPG18143.1"/>
    <property type="molecule type" value="Genomic_DNA"/>
</dbReference>
<keyword evidence="4" id="KW-0804">Transcription</keyword>
<organism evidence="8 9">
    <name type="scientific">Pedococcus bigeumensis</name>
    <dbReference type="NCBI Taxonomy" id="433644"/>
    <lineage>
        <taxon>Bacteria</taxon>
        <taxon>Bacillati</taxon>
        <taxon>Actinomycetota</taxon>
        <taxon>Actinomycetes</taxon>
        <taxon>Micrococcales</taxon>
        <taxon>Intrasporangiaceae</taxon>
        <taxon>Pedococcus</taxon>
    </lineage>
</organism>
<dbReference type="PANTHER" id="PTHR43214">
    <property type="entry name" value="TWO-COMPONENT RESPONSE REGULATOR"/>
    <property type="match status" value="1"/>
</dbReference>
<dbReference type="PRINTS" id="PR00038">
    <property type="entry name" value="HTHLUXR"/>
</dbReference>
<dbReference type="Gene3D" id="3.40.50.2300">
    <property type="match status" value="1"/>
</dbReference>
<name>A0A502CZ84_9MICO</name>
<gene>
    <name evidence="8" type="ORF">EAH86_07010</name>
</gene>
<evidence type="ECO:0000259" key="6">
    <source>
        <dbReference type="PROSITE" id="PS50043"/>
    </source>
</evidence>
<sequence length="212" mass="22294">MTTLVVVDDQFLVRDGVAAILAAEEDFTVLGTAADGAEAVGLITSLAPDVALMDIRMPDVDGIEATRRIIESGCATRILILTTFGADDYVLAALRAGASGYLLKDAPRESLVAGIRAVAAGDVAVEKGILAQLVRGQPTREHPEVVAALGRLSPRESEVLHLVAQGATNPEIAQSLFIGETTVKTHVSRIQTKLDARDRVQLVVLAHRAGLA</sequence>
<evidence type="ECO:0000256" key="1">
    <source>
        <dbReference type="ARBA" id="ARBA00022553"/>
    </source>
</evidence>
<accession>A0A502CZ84</accession>
<dbReference type="GO" id="GO:0006355">
    <property type="term" value="P:regulation of DNA-templated transcription"/>
    <property type="evidence" value="ECO:0007669"/>
    <property type="project" value="InterPro"/>
</dbReference>
<feature type="domain" description="HTH luxR-type" evidence="6">
    <location>
        <begin position="145"/>
        <end position="210"/>
    </location>
</feature>
<dbReference type="Pfam" id="PF00072">
    <property type="entry name" value="Response_reg"/>
    <property type="match status" value="1"/>
</dbReference>
<dbReference type="GO" id="GO:0000160">
    <property type="term" value="P:phosphorelay signal transduction system"/>
    <property type="evidence" value="ECO:0007669"/>
    <property type="project" value="InterPro"/>
</dbReference>
<comment type="caution">
    <text evidence="8">The sequence shown here is derived from an EMBL/GenBank/DDBJ whole genome shotgun (WGS) entry which is preliminary data.</text>
</comment>
<evidence type="ECO:0000256" key="3">
    <source>
        <dbReference type="ARBA" id="ARBA00023125"/>
    </source>
</evidence>
<dbReference type="CDD" id="cd06170">
    <property type="entry name" value="LuxR_C_like"/>
    <property type="match status" value="1"/>
</dbReference>
<dbReference type="CDD" id="cd17535">
    <property type="entry name" value="REC_NarL-like"/>
    <property type="match status" value="1"/>
</dbReference>
<dbReference type="SUPFAM" id="SSF52172">
    <property type="entry name" value="CheY-like"/>
    <property type="match status" value="1"/>
</dbReference>
<evidence type="ECO:0000313" key="8">
    <source>
        <dbReference type="EMBL" id="TPG18143.1"/>
    </source>
</evidence>
<keyword evidence="1 5" id="KW-0597">Phosphoprotein</keyword>
<dbReference type="SMART" id="SM00448">
    <property type="entry name" value="REC"/>
    <property type="match status" value="1"/>
</dbReference>
<proteinExistence type="predicted"/>
<dbReference type="InterPro" id="IPR016032">
    <property type="entry name" value="Sig_transdc_resp-reg_C-effctor"/>
</dbReference>
<protein>
    <submittedName>
        <fullName evidence="8">DNA-binding response regulator</fullName>
    </submittedName>
</protein>
<dbReference type="InterPro" id="IPR011006">
    <property type="entry name" value="CheY-like_superfamily"/>
</dbReference>
<evidence type="ECO:0000256" key="4">
    <source>
        <dbReference type="ARBA" id="ARBA00023163"/>
    </source>
</evidence>
<keyword evidence="3 8" id="KW-0238">DNA-binding</keyword>
<feature type="modified residue" description="4-aspartylphosphate" evidence="5">
    <location>
        <position position="54"/>
    </location>
</feature>
<dbReference type="SUPFAM" id="SSF46894">
    <property type="entry name" value="C-terminal effector domain of the bipartite response regulators"/>
    <property type="match status" value="1"/>
</dbReference>
<dbReference type="InterPro" id="IPR001789">
    <property type="entry name" value="Sig_transdc_resp-reg_receiver"/>
</dbReference>
<keyword evidence="2" id="KW-0805">Transcription regulation</keyword>
<dbReference type="RefSeq" id="WP_140738155.1">
    <property type="nucleotide sequence ID" value="NZ_RCZM01000002.1"/>
</dbReference>
<dbReference type="AlphaFoldDB" id="A0A502CZ84"/>